<proteinExistence type="predicted"/>
<keyword evidence="1" id="KW-0732">Signal</keyword>
<dbReference type="AlphaFoldDB" id="A0A2N7VY97"/>
<dbReference type="RefSeq" id="WP_102644521.1">
    <property type="nucleotide sequence ID" value="NZ_PNYA01000004.1"/>
</dbReference>
<evidence type="ECO:0000256" key="1">
    <source>
        <dbReference type="SAM" id="SignalP"/>
    </source>
</evidence>
<keyword evidence="3" id="KW-1185">Reference proteome</keyword>
<name>A0A2N7VY97_9BURK</name>
<organism evidence="2 3">
    <name type="scientific">Trinickia dabaoshanensis</name>
    <dbReference type="NCBI Taxonomy" id="564714"/>
    <lineage>
        <taxon>Bacteria</taxon>
        <taxon>Pseudomonadati</taxon>
        <taxon>Pseudomonadota</taxon>
        <taxon>Betaproteobacteria</taxon>
        <taxon>Burkholderiales</taxon>
        <taxon>Burkholderiaceae</taxon>
        <taxon>Trinickia</taxon>
    </lineage>
</organism>
<comment type="caution">
    <text evidence="2">The sequence shown here is derived from an EMBL/GenBank/DDBJ whole genome shotgun (WGS) entry which is preliminary data.</text>
</comment>
<accession>A0A2N7VY97</accession>
<protein>
    <recommendedName>
        <fullName evidence="4">Lipoprotein</fullName>
    </recommendedName>
</protein>
<reference evidence="2 3" key="1">
    <citation type="submission" date="2018-01" db="EMBL/GenBank/DDBJ databases">
        <title>Whole genome analyses suggest that Burkholderia sensu lato contains two further novel genera in the rhizoxinica-symbiotica group Mycetohabitans gen. nov., and Trinickia gen. nov.: implications for the evolution of diazotrophy and nodulation in the Burkholderiaceae.</title>
        <authorList>
            <person name="Estrada-de los Santos P."/>
            <person name="Palmer M."/>
            <person name="Chavez-Ramirez B."/>
            <person name="Beukes C."/>
            <person name="Steenkamp E.T."/>
            <person name="Hirsch A.M."/>
            <person name="Manyaka P."/>
            <person name="Maluk M."/>
            <person name="Lafos M."/>
            <person name="Crook M."/>
            <person name="Gross E."/>
            <person name="Simon M.F."/>
            <person name="Bueno dos Reis Junior F."/>
            <person name="Poole P.S."/>
            <person name="Venter S.N."/>
            <person name="James E.K."/>
        </authorList>
    </citation>
    <scope>NUCLEOTIDE SEQUENCE [LARGE SCALE GENOMIC DNA]</scope>
    <source>
        <strain evidence="2 3">GIMN1.004</strain>
    </source>
</reference>
<feature type="chain" id="PRO_5014633788" description="Lipoprotein" evidence="1">
    <location>
        <begin position="20"/>
        <end position="99"/>
    </location>
</feature>
<feature type="signal peptide" evidence="1">
    <location>
        <begin position="1"/>
        <end position="19"/>
    </location>
</feature>
<evidence type="ECO:0000313" key="3">
    <source>
        <dbReference type="Proteomes" id="UP000235616"/>
    </source>
</evidence>
<evidence type="ECO:0008006" key="4">
    <source>
        <dbReference type="Google" id="ProtNLM"/>
    </source>
</evidence>
<dbReference type="EMBL" id="PNYA01000004">
    <property type="protein sequence ID" value="PMS22121.1"/>
    <property type="molecule type" value="Genomic_DNA"/>
</dbReference>
<gene>
    <name evidence="2" type="ORF">C0Z18_06325</name>
</gene>
<dbReference type="Proteomes" id="UP000235616">
    <property type="component" value="Unassembled WGS sequence"/>
</dbReference>
<dbReference type="OrthoDB" id="8537668at2"/>
<evidence type="ECO:0000313" key="2">
    <source>
        <dbReference type="EMBL" id="PMS22121.1"/>
    </source>
</evidence>
<sequence length="99" mass="10045">MKIQHIALRLALIAAGCAALNGCLSSTPVWDRTFGNSMHTVTSMQTLNPNASANEDPVAGVDGTAATAAQQNYGKSFMVPPPPTNMLTIGIGGSGSSGN</sequence>